<reference evidence="2" key="2">
    <citation type="submission" date="2020-05" db="UniProtKB">
        <authorList>
            <consortium name="EnsemblMetazoa"/>
        </authorList>
    </citation>
    <scope>IDENTIFICATION</scope>
    <source>
        <strain evidence="2">IAEA</strain>
    </source>
</reference>
<dbReference type="Proteomes" id="UP000092460">
    <property type="component" value="Unassembled WGS sequence"/>
</dbReference>
<name>A0A1B0B4Q1_9MUSC</name>
<feature type="region of interest" description="Disordered" evidence="1">
    <location>
        <begin position="50"/>
        <end position="75"/>
    </location>
</feature>
<proteinExistence type="predicted"/>
<evidence type="ECO:0000313" key="3">
    <source>
        <dbReference type="Proteomes" id="UP000092460"/>
    </source>
</evidence>
<keyword evidence="3" id="KW-1185">Reference proteome</keyword>
<dbReference type="AlphaFoldDB" id="A0A1B0B4Q1"/>
<evidence type="ECO:0000313" key="2">
    <source>
        <dbReference type="EnsemblMetazoa" id="GPPI018758-PA"/>
    </source>
</evidence>
<evidence type="ECO:0000256" key="1">
    <source>
        <dbReference type="SAM" id="MobiDB-lite"/>
    </source>
</evidence>
<dbReference type="EnsemblMetazoa" id="GPPI018758-RA">
    <property type="protein sequence ID" value="GPPI018758-PA"/>
    <property type="gene ID" value="GPPI018758"/>
</dbReference>
<feature type="compositionally biased region" description="Polar residues" evidence="1">
    <location>
        <begin position="62"/>
        <end position="75"/>
    </location>
</feature>
<feature type="region of interest" description="Disordered" evidence="1">
    <location>
        <begin position="1"/>
        <end position="22"/>
    </location>
</feature>
<dbReference type="EMBL" id="JXJN01008385">
    <property type="status" value="NOT_ANNOTATED_CDS"/>
    <property type="molecule type" value="Genomic_DNA"/>
</dbReference>
<sequence>MTSGRQGGLNQAKPKTPHERWQQRDAVALAIGGDDSDWRHKWSLKERVANGKTYDKLHEASDSQTSPAREQMTRA</sequence>
<organism evidence="2 3">
    <name type="scientific">Glossina palpalis gambiensis</name>
    <dbReference type="NCBI Taxonomy" id="67801"/>
    <lineage>
        <taxon>Eukaryota</taxon>
        <taxon>Metazoa</taxon>
        <taxon>Ecdysozoa</taxon>
        <taxon>Arthropoda</taxon>
        <taxon>Hexapoda</taxon>
        <taxon>Insecta</taxon>
        <taxon>Pterygota</taxon>
        <taxon>Neoptera</taxon>
        <taxon>Endopterygota</taxon>
        <taxon>Diptera</taxon>
        <taxon>Brachycera</taxon>
        <taxon>Muscomorpha</taxon>
        <taxon>Hippoboscoidea</taxon>
        <taxon>Glossinidae</taxon>
        <taxon>Glossina</taxon>
    </lineage>
</organism>
<protein>
    <submittedName>
        <fullName evidence="2">Uncharacterized protein</fullName>
    </submittedName>
</protein>
<dbReference type="VEuPathDB" id="VectorBase:GPPI018758"/>
<reference evidence="3" key="1">
    <citation type="submission" date="2015-01" db="EMBL/GenBank/DDBJ databases">
        <authorList>
            <person name="Aksoy S."/>
            <person name="Warren W."/>
            <person name="Wilson R.K."/>
        </authorList>
    </citation>
    <scope>NUCLEOTIDE SEQUENCE [LARGE SCALE GENOMIC DNA]</scope>
    <source>
        <strain evidence="3">IAEA</strain>
    </source>
</reference>
<feature type="compositionally biased region" description="Basic and acidic residues" evidence="1">
    <location>
        <begin position="50"/>
        <end position="61"/>
    </location>
</feature>
<accession>A0A1B0B4Q1</accession>